<dbReference type="GO" id="GO:0044205">
    <property type="term" value="P:'de novo' UMP biosynthetic process"/>
    <property type="evidence" value="ECO:0007669"/>
    <property type="project" value="UniProtKB-UniPathway"/>
</dbReference>
<dbReference type="PIRSF" id="PIRSF000164">
    <property type="entry name" value="DHO_oxidase"/>
    <property type="match status" value="1"/>
</dbReference>
<dbReference type="KEGG" id="ccur:IAR63_06285"/>
<dbReference type="Pfam" id="PF01180">
    <property type="entry name" value="DHO_dh"/>
    <property type="match status" value="1"/>
</dbReference>
<dbReference type="PANTHER" id="PTHR48109">
    <property type="entry name" value="DIHYDROOROTATE DEHYDROGENASE (QUINONE), MITOCHONDRIAL-RELATED"/>
    <property type="match status" value="1"/>
</dbReference>
<dbReference type="UniPathway" id="UPA00070"/>
<protein>
    <submittedName>
        <fullName evidence="9">Dihydroorotate dehydrogenase-like protein</fullName>
    </submittedName>
</protein>
<dbReference type="Proteomes" id="UP000516013">
    <property type="component" value="Chromosome"/>
</dbReference>
<dbReference type="PANTHER" id="PTHR48109:SF3">
    <property type="entry name" value="SLL0744 PROTEIN"/>
    <property type="match status" value="1"/>
</dbReference>
<evidence type="ECO:0000256" key="1">
    <source>
        <dbReference type="ARBA" id="ARBA00001917"/>
    </source>
</evidence>
<name>A0A7H0F3K9_9CYAN</name>
<comment type="cofactor">
    <cofactor evidence="1">
        <name>FMN</name>
        <dbReference type="ChEBI" id="CHEBI:58210"/>
    </cofactor>
</comment>
<dbReference type="EMBL" id="CP060822">
    <property type="protein sequence ID" value="QNP30625.1"/>
    <property type="molecule type" value="Genomic_DNA"/>
</dbReference>
<keyword evidence="5" id="KW-0665">Pyrimidine biosynthesis</keyword>
<gene>
    <name evidence="9" type="ORF">IAR63_06285</name>
</gene>
<evidence type="ECO:0000313" key="9">
    <source>
        <dbReference type="EMBL" id="QNP30625.1"/>
    </source>
</evidence>
<dbReference type="InterPro" id="IPR013785">
    <property type="entry name" value="Aldolase_TIM"/>
</dbReference>
<dbReference type="SUPFAM" id="SSF51395">
    <property type="entry name" value="FMN-linked oxidoreductases"/>
    <property type="match status" value="1"/>
</dbReference>
<keyword evidence="4" id="KW-0288">FMN</keyword>
<keyword evidence="10" id="KW-1185">Reference proteome</keyword>
<comment type="pathway">
    <text evidence="2">Pyrimidine metabolism; UMP biosynthesis via de novo pathway.</text>
</comment>
<evidence type="ECO:0000256" key="2">
    <source>
        <dbReference type="ARBA" id="ARBA00004725"/>
    </source>
</evidence>
<reference evidence="9 10" key="1">
    <citation type="submission" date="2020-08" db="EMBL/GenBank/DDBJ databases">
        <title>Complete genome sequence of Raphidiopsis curvispora isolated from drinking water reservoir in South Korea.</title>
        <authorList>
            <person name="Jeong J."/>
        </authorList>
    </citation>
    <scope>NUCLEOTIDE SEQUENCE [LARGE SCALE GENOMIC DNA]</scope>
    <source>
        <strain evidence="9 10">GIHE-G1</strain>
    </source>
</reference>
<sequence length="348" mass="39029">MNLTTNYLGMELKSPLVPSASPLSQEVDNIKLMEDAGAGAVVMHSLFEEQLTLEKYELHHHLTYGTESFAEALTYFPEPADFRVGPQEYLEHIRTAKEQVNIPIIASLNGFSPGGWTEYGQLMEQAGASALELNIYYVPTNPDLTSAEVEQNYIDILQSVKKSVTIPVSVKLSPYFTNTANMAKRLDRAGADGLVLFNRFYQPDINLETLEVEPQVLLSTPQAMRLPLRWIGILYGHIHGSLAATSGIHNAQDIIKMLMVGASTTMLCSVILRNGINYLKSLQQDVIKWMETHEYESVRQMQGTMSQLNCPDPTAFERAQYMKVLQSYQPESEKKDTNLNADRLVGHR</sequence>
<dbReference type="InterPro" id="IPR012135">
    <property type="entry name" value="Dihydroorotate_DH_1_2"/>
</dbReference>
<accession>A0A7H0F3K9</accession>
<feature type="region of interest" description="Disordered" evidence="7">
    <location>
        <begin position="329"/>
        <end position="348"/>
    </location>
</feature>
<proteinExistence type="predicted"/>
<dbReference type="NCBIfam" id="NF005741">
    <property type="entry name" value="PRK07565.1"/>
    <property type="match status" value="1"/>
</dbReference>
<dbReference type="AlphaFoldDB" id="A0A7H0F3K9"/>
<dbReference type="InterPro" id="IPR050074">
    <property type="entry name" value="DHO_dehydrogenase"/>
</dbReference>
<evidence type="ECO:0000256" key="4">
    <source>
        <dbReference type="ARBA" id="ARBA00022643"/>
    </source>
</evidence>
<keyword evidence="3" id="KW-0285">Flavoprotein</keyword>
<evidence type="ECO:0000313" key="10">
    <source>
        <dbReference type="Proteomes" id="UP000516013"/>
    </source>
</evidence>
<keyword evidence="6" id="KW-0560">Oxidoreductase</keyword>
<evidence type="ECO:0000259" key="8">
    <source>
        <dbReference type="Pfam" id="PF01180"/>
    </source>
</evidence>
<dbReference type="GO" id="GO:0006207">
    <property type="term" value="P:'de novo' pyrimidine nucleobase biosynthetic process"/>
    <property type="evidence" value="ECO:0007669"/>
    <property type="project" value="TreeGrafter"/>
</dbReference>
<organism evidence="9 10">
    <name type="scientific">Cylindrospermopsis curvispora GIHE-G1</name>
    <dbReference type="NCBI Taxonomy" id="2666332"/>
    <lineage>
        <taxon>Bacteria</taxon>
        <taxon>Bacillati</taxon>
        <taxon>Cyanobacteriota</taxon>
        <taxon>Cyanophyceae</taxon>
        <taxon>Nostocales</taxon>
        <taxon>Aphanizomenonaceae</taxon>
        <taxon>Cylindrospermopsis</taxon>
    </lineage>
</organism>
<dbReference type="InterPro" id="IPR005720">
    <property type="entry name" value="Dihydroorotate_DH_cat"/>
</dbReference>
<evidence type="ECO:0000256" key="6">
    <source>
        <dbReference type="ARBA" id="ARBA00023002"/>
    </source>
</evidence>
<dbReference type="GO" id="GO:0004152">
    <property type="term" value="F:dihydroorotate dehydrogenase activity"/>
    <property type="evidence" value="ECO:0007669"/>
    <property type="project" value="InterPro"/>
</dbReference>
<dbReference type="GO" id="GO:0005737">
    <property type="term" value="C:cytoplasm"/>
    <property type="evidence" value="ECO:0007669"/>
    <property type="project" value="InterPro"/>
</dbReference>
<dbReference type="Gene3D" id="3.20.20.70">
    <property type="entry name" value="Aldolase class I"/>
    <property type="match status" value="1"/>
</dbReference>
<dbReference type="CDD" id="cd04739">
    <property type="entry name" value="DHOD_like"/>
    <property type="match status" value="1"/>
</dbReference>
<evidence type="ECO:0000256" key="3">
    <source>
        <dbReference type="ARBA" id="ARBA00022630"/>
    </source>
</evidence>
<feature type="domain" description="Dihydroorotate dehydrogenase catalytic" evidence="8">
    <location>
        <begin position="88"/>
        <end position="289"/>
    </location>
</feature>
<evidence type="ECO:0000256" key="5">
    <source>
        <dbReference type="ARBA" id="ARBA00022975"/>
    </source>
</evidence>
<evidence type="ECO:0000256" key="7">
    <source>
        <dbReference type="SAM" id="MobiDB-lite"/>
    </source>
</evidence>
<dbReference type="RefSeq" id="WP_187706985.1">
    <property type="nucleotide sequence ID" value="NZ_CP060822.1"/>
</dbReference>